<keyword evidence="6" id="KW-1185">Reference proteome</keyword>
<name>A0A0N5CMV7_THECL</name>
<reference evidence="5 6" key="2">
    <citation type="submission" date="2018-11" db="EMBL/GenBank/DDBJ databases">
        <authorList>
            <consortium name="Pathogen Informatics"/>
        </authorList>
    </citation>
    <scope>NUCLEOTIDE SEQUENCE [LARGE SCALE GENOMIC DNA]</scope>
</reference>
<dbReference type="STRING" id="103827.A0A0N5CMV7"/>
<dbReference type="InterPro" id="IPR047234">
    <property type="entry name" value="GRAF_fam"/>
</dbReference>
<dbReference type="SMART" id="SM00326">
    <property type="entry name" value="SH3"/>
    <property type="match status" value="1"/>
</dbReference>
<dbReference type="Gene3D" id="2.30.30.40">
    <property type="entry name" value="SH3 Domains"/>
    <property type="match status" value="1"/>
</dbReference>
<dbReference type="CDD" id="cd11882">
    <property type="entry name" value="SH3_GRAF-like"/>
    <property type="match status" value="1"/>
</dbReference>
<dbReference type="PROSITE" id="PS50002">
    <property type="entry name" value="SH3"/>
    <property type="match status" value="1"/>
</dbReference>
<dbReference type="SUPFAM" id="SSF50044">
    <property type="entry name" value="SH3-domain"/>
    <property type="match status" value="1"/>
</dbReference>
<evidence type="ECO:0000256" key="2">
    <source>
        <dbReference type="PROSITE-ProRule" id="PRU00192"/>
    </source>
</evidence>
<feature type="region of interest" description="Disordered" evidence="3">
    <location>
        <begin position="226"/>
        <end position="266"/>
    </location>
</feature>
<dbReference type="InterPro" id="IPR036028">
    <property type="entry name" value="SH3-like_dom_sf"/>
</dbReference>
<feature type="region of interest" description="Disordered" evidence="3">
    <location>
        <begin position="73"/>
        <end position="97"/>
    </location>
</feature>
<dbReference type="PANTHER" id="PTHR12552:SF1">
    <property type="entry name" value="RHO GTPASE-ACTIVATING PROTEIN GRAF"/>
    <property type="match status" value="1"/>
</dbReference>
<reference evidence="7" key="1">
    <citation type="submission" date="2017-02" db="UniProtKB">
        <authorList>
            <consortium name="WormBaseParasite"/>
        </authorList>
    </citation>
    <scope>IDENTIFICATION</scope>
</reference>
<feature type="compositionally biased region" description="Polar residues" evidence="3">
    <location>
        <begin position="87"/>
        <end position="97"/>
    </location>
</feature>
<feature type="compositionally biased region" description="Low complexity" evidence="3">
    <location>
        <begin position="244"/>
        <end position="259"/>
    </location>
</feature>
<dbReference type="OrthoDB" id="3183924at2759"/>
<dbReference type="EMBL" id="UYYF01000197">
    <property type="protein sequence ID" value="VDM96978.1"/>
    <property type="molecule type" value="Genomic_DNA"/>
</dbReference>
<dbReference type="FunFam" id="2.30.30.40:FF:000055">
    <property type="entry name" value="rho GTPase-activating protein 26 isoform X1"/>
    <property type="match status" value="1"/>
</dbReference>
<evidence type="ECO:0000256" key="1">
    <source>
        <dbReference type="ARBA" id="ARBA00022443"/>
    </source>
</evidence>
<protein>
    <submittedName>
        <fullName evidence="7">SH3 domain-containing protein</fullName>
    </submittedName>
</protein>
<evidence type="ECO:0000313" key="7">
    <source>
        <dbReference type="WBParaSite" id="TCLT_0000149701-mRNA-1"/>
    </source>
</evidence>
<evidence type="ECO:0000256" key="3">
    <source>
        <dbReference type="SAM" id="MobiDB-lite"/>
    </source>
</evidence>
<evidence type="ECO:0000313" key="5">
    <source>
        <dbReference type="EMBL" id="VDM96978.1"/>
    </source>
</evidence>
<proteinExistence type="predicted"/>
<evidence type="ECO:0000313" key="6">
    <source>
        <dbReference type="Proteomes" id="UP000276776"/>
    </source>
</evidence>
<dbReference type="InterPro" id="IPR001452">
    <property type="entry name" value="SH3_domain"/>
</dbReference>
<dbReference type="Proteomes" id="UP000276776">
    <property type="component" value="Unassembled WGS sequence"/>
</dbReference>
<accession>A0A0N5CMV7</accession>
<dbReference type="Pfam" id="PF14604">
    <property type="entry name" value="SH3_9"/>
    <property type="match status" value="1"/>
</dbReference>
<dbReference type="PANTHER" id="PTHR12552">
    <property type="entry name" value="OLIGOPHRENIN 1"/>
    <property type="match status" value="1"/>
</dbReference>
<sequence length="464" mass="51039">MISAVENLREILFHFRHISFLLHDRMIFKKKPMDIDSIPCPPKPSHQDEDGRDSLSIGEATVAYTTASKQLLSYQEEKRSQPEVMSGHSNRPETITNSLLIRQRPPPIYDRVACSYVDSNDDLNLSASNRLVLAYGKPSTSAGTSPVTPVPSESLTASALMRSVGKPQMKQLSLASSSENTRFFSLHLYAGGRLALKKLFHKFISRIVTVTYLSLSTHASVKTPNLRIKTGRENQVQANKPFGESSESLNSVASNSELSPNPSDRSRYNIAQEQQTVTSKVKLSTSYAPAYNPFSSESVGHKISLPLSISIYRQHCVTSSRPSQSVTLLGKRDTFIASGNDITISSGAGAIATAAETDTETFHFEELRVSPLMAYNQVLGALQRSDRIELANSVSKKVLKNVHAFSSRRVKTLYKCTAGHDTELSFQPGQIITNVYESKEEGWLIGTLNGKTGLVPANYVEPLP</sequence>
<evidence type="ECO:0000259" key="4">
    <source>
        <dbReference type="PROSITE" id="PS50002"/>
    </source>
</evidence>
<organism evidence="7">
    <name type="scientific">Thelazia callipaeda</name>
    <name type="common">Oriental eyeworm</name>
    <name type="synonym">Parasitic nematode</name>
    <dbReference type="NCBI Taxonomy" id="103827"/>
    <lineage>
        <taxon>Eukaryota</taxon>
        <taxon>Metazoa</taxon>
        <taxon>Ecdysozoa</taxon>
        <taxon>Nematoda</taxon>
        <taxon>Chromadorea</taxon>
        <taxon>Rhabditida</taxon>
        <taxon>Spirurina</taxon>
        <taxon>Spiruromorpha</taxon>
        <taxon>Thelazioidea</taxon>
        <taxon>Thelaziidae</taxon>
        <taxon>Thelazia</taxon>
    </lineage>
</organism>
<dbReference type="AlphaFoldDB" id="A0A0N5CMV7"/>
<feature type="domain" description="SH3" evidence="4">
    <location>
        <begin position="405"/>
        <end position="464"/>
    </location>
</feature>
<dbReference type="GO" id="GO:0005096">
    <property type="term" value="F:GTPase activator activity"/>
    <property type="evidence" value="ECO:0007669"/>
    <property type="project" value="InterPro"/>
</dbReference>
<keyword evidence="1 2" id="KW-0728">SH3 domain</keyword>
<gene>
    <name evidence="5" type="ORF">TCLT_LOCUS1498</name>
</gene>
<dbReference type="WBParaSite" id="TCLT_0000149701-mRNA-1">
    <property type="protein sequence ID" value="TCLT_0000149701-mRNA-1"/>
    <property type="gene ID" value="TCLT_0000149701"/>
</dbReference>